<proteinExistence type="predicted"/>
<organism evidence="1">
    <name type="scientific">viral metagenome</name>
    <dbReference type="NCBI Taxonomy" id="1070528"/>
    <lineage>
        <taxon>unclassified sequences</taxon>
        <taxon>metagenomes</taxon>
        <taxon>organismal metagenomes</taxon>
    </lineage>
</organism>
<name>A0A6H1ZQ65_9ZZZZ</name>
<protein>
    <submittedName>
        <fullName evidence="1">Uncharacterized protein</fullName>
    </submittedName>
</protein>
<accession>A0A6H1ZQ65</accession>
<sequence>MKRISIELPVLYPEEESISSDLNIAPRLEKVASNTTFYILEDMFVRINECDNKTTLSIEEGTFMIDMPYETVRAIITQEMSRL</sequence>
<evidence type="ECO:0000313" key="1">
    <source>
        <dbReference type="EMBL" id="QJA49648.1"/>
    </source>
</evidence>
<dbReference type="EMBL" id="MT144147">
    <property type="protein sequence ID" value="QJA49648.1"/>
    <property type="molecule type" value="Genomic_DNA"/>
</dbReference>
<reference evidence="1" key="1">
    <citation type="submission" date="2020-03" db="EMBL/GenBank/DDBJ databases">
        <title>The deep terrestrial virosphere.</title>
        <authorList>
            <person name="Holmfeldt K."/>
            <person name="Nilsson E."/>
            <person name="Simone D."/>
            <person name="Lopez-Fernandez M."/>
            <person name="Wu X."/>
            <person name="de Brujin I."/>
            <person name="Lundin D."/>
            <person name="Andersson A."/>
            <person name="Bertilsson S."/>
            <person name="Dopson M."/>
        </authorList>
    </citation>
    <scope>NUCLEOTIDE SEQUENCE</scope>
    <source>
        <strain evidence="1">TM448A01421</strain>
    </source>
</reference>
<dbReference type="AlphaFoldDB" id="A0A6H1ZQ65"/>
<gene>
    <name evidence="1" type="ORF">TM448A01421_0005</name>
</gene>